<name>A0A0M3G914_HAEHA</name>
<dbReference type="PANTHER" id="PTHR30026:SF22">
    <property type="entry name" value="OUTER MEMBRANE EFFLUX PROTEIN"/>
    <property type="match status" value="1"/>
</dbReference>
<comment type="subcellular location">
    <subcellularLocation>
        <location evidence="1">Cell outer membrane</location>
    </subcellularLocation>
</comment>
<feature type="signal peptide" evidence="8">
    <location>
        <begin position="1"/>
        <end position="24"/>
    </location>
</feature>
<feature type="chain" id="PRO_5005655332" evidence="8">
    <location>
        <begin position="25"/>
        <end position="420"/>
    </location>
</feature>
<proteinExistence type="inferred from homology"/>
<dbReference type="GO" id="GO:0015562">
    <property type="term" value="F:efflux transmembrane transporter activity"/>
    <property type="evidence" value="ECO:0007669"/>
    <property type="project" value="InterPro"/>
</dbReference>
<evidence type="ECO:0000256" key="3">
    <source>
        <dbReference type="ARBA" id="ARBA00022448"/>
    </source>
</evidence>
<dbReference type="PATRIC" id="fig|726.54.peg.191"/>
<protein>
    <submittedName>
        <fullName evidence="9">Uncharacterized protein</fullName>
    </submittedName>
</protein>
<dbReference type="GO" id="GO:0015288">
    <property type="term" value="F:porin activity"/>
    <property type="evidence" value="ECO:0007669"/>
    <property type="project" value="TreeGrafter"/>
</dbReference>
<gene>
    <name evidence="9" type="ORF">AAX18_00970</name>
</gene>
<keyword evidence="5" id="KW-0812">Transmembrane</keyword>
<dbReference type="Gene3D" id="1.20.1600.10">
    <property type="entry name" value="Outer membrane efflux proteins (OEP)"/>
    <property type="match status" value="1"/>
</dbReference>
<comment type="caution">
    <text evidence="9">The sequence shown here is derived from an EMBL/GenBank/DDBJ whole genome shotgun (WGS) entry which is preliminary data.</text>
</comment>
<dbReference type="Pfam" id="PF02321">
    <property type="entry name" value="OEP"/>
    <property type="match status" value="1"/>
</dbReference>
<keyword evidence="8" id="KW-0732">Signal</keyword>
<organism evidence="9 10">
    <name type="scientific">Haemophilus haemolyticus</name>
    <dbReference type="NCBI Taxonomy" id="726"/>
    <lineage>
        <taxon>Bacteria</taxon>
        <taxon>Pseudomonadati</taxon>
        <taxon>Pseudomonadota</taxon>
        <taxon>Gammaproteobacteria</taxon>
        <taxon>Pasteurellales</taxon>
        <taxon>Pasteurellaceae</taxon>
        <taxon>Haemophilus</taxon>
    </lineage>
</organism>
<dbReference type="SUPFAM" id="SSF56954">
    <property type="entry name" value="Outer membrane efflux proteins (OEP)"/>
    <property type="match status" value="1"/>
</dbReference>
<dbReference type="InterPro" id="IPR003423">
    <property type="entry name" value="OMP_efflux"/>
</dbReference>
<dbReference type="Proteomes" id="UP000034750">
    <property type="component" value="Unassembled WGS sequence"/>
</dbReference>
<evidence type="ECO:0000256" key="2">
    <source>
        <dbReference type="ARBA" id="ARBA00007613"/>
    </source>
</evidence>
<keyword evidence="4" id="KW-1134">Transmembrane beta strand</keyword>
<dbReference type="GO" id="GO:1990281">
    <property type="term" value="C:efflux pump complex"/>
    <property type="evidence" value="ECO:0007669"/>
    <property type="project" value="TreeGrafter"/>
</dbReference>
<evidence type="ECO:0000313" key="9">
    <source>
        <dbReference type="EMBL" id="KKZ59548.1"/>
    </source>
</evidence>
<dbReference type="PANTHER" id="PTHR30026">
    <property type="entry name" value="OUTER MEMBRANE PROTEIN TOLC"/>
    <property type="match status" value="1"/>
</dbReference>
<comment type="similarity">
    <text evidence="2">Belongs to the outer membrane factor (OMF) (TC 1.B.17) family.</text>
</comment>
<sequence length="420" mass="47323">MKLVHHKIIALLLLSALQSPSAFAEELADILRNALRNDPALLEASANTEGAYNEMEASKAGHYPTFSLTGQNVVAQQNTSNNARMRDDVGIKSRLNLYAWGGIQAAVERDKHKMEYYQHKYYETREELANTISTLYLTALRAKESIAVAKKNIKRHEKFLADLRVISEYDSGRRSEMTQAQSRYLQAQSTEASLQKTLSVTLSKLNKYSSKRLTEKDIVDPFNKQNSAQLIALFDKVPITEHPSVKAQESEYSSALSDAEVAKASKYPSINLEGSATRHDRSVAVTMTWDLYNKSADYTLEKSHAVIRSARARSDELLRDIQERAETAKVDMKQSEQRAKIVKSLISTQSQVAQDYEQQFYISHRTLLEVLDSYAELAATETNYVEAQNDYRDAAVAYLLAKASLAKWAKIPDFNANSQF</sequence>
<keyword evidence="3" id="KW-0813">Transport</keyword>
<evidence type="ECO:0000313" key="10">
    <source>
        <dbReference type="Proteomes" id="UP000034750"/>
    </source>
</evidence>
<keyword evidence="6" id="KW-0472">Membrane</keyword>
<keyword evidence="7" id="KW-0998">Cell outer membrane</keyword>
<evidence type="ECO:0000256" key="4">
    <source>
        <dbReference type="ARBA" id="ARBA00022452"/>
    </source>
</evidence>
<evidence type="ECO:0000256" key="1">
    <source>
        <dbReference type="ARBA" id="ARBA00004442"/>
    </source>
</evidence>
<accession>A0A0M3G914</accession>
<dbReference type="InterPro" id="IPR051906">
    <property type="entry name" value="TolC-like"/>
</dbReference>
<dbReference type="AlphaFoldDB" id="A0A0M3G914"/>
<evidence type="ECO:0000256" key="7">
    <source>
        <dbReference type="ARBA" id="ARBA00023237"/>
    </source>
</evidence>
<reference evidence="9 10" key="1">
    <citation type="submission" date="2015-05" db="EMBL/GenBank/DDBJ databases">
        <title>Comparative analyses of the lipooligosaccharides from nottypeable Haemophilus influenzae and Haemophilus haemolyticus.</title>
        <authorList>
            <person name="Post D.M.B."/>
            <person name="Ketterer M.R."/>
            <person name="Coffin J.E."/>
            <person name="Reinders L.M."/>
            <person name="Munson R.S.Jr."/>
            <person name="Bair T.B."/>
            <person name="Murphy T.F."/>
            <person name="Foster E."/>
            <person name="Gibson B.W."/>
            <person name="Apicella M.A."/>
        </authorList>
    </citation>
    <scope>NUCLEOTIDE SEQUENCE [LARGE SCALE GENOMIC DNA]</scope>
    <source>
        <strain evidence="9 10">11P18</strain>
    </source>
</reference>
<dbReference type="GO" id="GO:0009279">
    <property type="term" value="C:cell outer membrane"/>
    <property type="evidence" value="ECO:0007669"/>
    <property type="project" value="UniProtKB-SubCell"/>
</dbReference>
<evidence type="ECO:0000256" key="6">
    <source>
        <dbReference type="ARBA" id="ARBA00023136"/>
    </source>
</evidence>
<evidence type="ECO:0000256" key="8">
    <source>
        <dbReference type="SAM" id="SignalP"/>
    </source>
</evidence>
<evidence type="ECO:0000256" key="5">
    <source>
        <dbReference type="ARBA" id="ARBA00022692"/>
    </source>
</evidence>
<dbReference type="RefSeq" id="WP_046952641.1">
    <property type="nucleotide sequence ID" value="NZ_LCTK01000005.1"/>
</dbReference>
<dbReference type="EMBL" id="LCTK01000005">
    <property type="protein sequence ID" value="KKZ59548.1"/>
    <property type="molecule type" value="Genomic_DNA"/>
</dbReference>